<dbReference type="KEGG" id="flt:Sv326_1275"/>
<protein>
    <submittedName>
        <fullName evidence="1">Uncharacterized protein</fullName>
    </submittedName>
</protein>
<organism evidence="1 2">
    <name type="scientific">Fermentimicrarchaeum limneticum</name>
    <dbReference type="NCBI Taxonomy" id="2795018"/>
    <lineage>
        <taxon>Archaea</taxon>
        <taxon>Candidatus Micrarchaeota</taxon>
        <taxon>Candidatus Fermentimicrarchaeales</taxon>
        <taxon>Candidatus Fermentimicrarchaeaceae</taxon>
        <taxon>Candidatus Fermentimicrarchaeum</taxon>
    </lineage>
</organism>
<evidence type="ECO:0000313" key="2">
    <source>
        <dbReference type="Proteomes" id="UP000510821"/>
    </source>
</evidence>
<name>A0A7D5XKF5_FERL1</name>
<proteinExistence type="predicted"/>
<dbReference type="AlphaFoldDB" id="A0A7D5XKF5"/>
<accession>A0A7D5XKF5</accession>
<dbReference type="Proteomes" id="UP000510821">
    <property type="component" value="Chromosome"/>
</dbReference>
<gene>
    <name evidence="1" type="ORF">Sv326_1275</name>
</gene>
<reference evidence="2" key="1">
    <citation type="submission" date="2020-07" db="EMBL/GenBank/DDBJ databases">
        <title>Metabolic diversity and evolutionary history of the archaeal phylum ###Micrarchaeota### uncovered from a freshwater lake metagenome.</title>
        <authorList>
            <person name="Kadnikov V.V."/>
            <person name="Savvichev A.S."/>
            <person name="Mardanov A.V."/>
            <person name="Beletsky A.V."/>
            <person name="Chupakov A.V."/>
            <person name="Kokryatskaya N.M."/>
            <person name="Pimenov N.V."/>
            <person name="Ravin N.V."/>
        </authorList>
    </citation>
    <scope>NUCLEOTIDE SEQUENCE [LARGE SCALE GENOMIC DNA]</scope>
</reference>
<evidence type="ECO:0000313" key="1">
    <source>
        <dbReference type="EMBL" id="QLJ53450.1"/>
    </source>
</evidence>
<dbReference type="EMBL" id="CP058998">
    <property type="protein sequence ID" value="QLJ53450.1"/>
    <property type="molecule type" value="Genomic_DNA"/>
</dbReference>
<sequence>MNLKKGIRIISYINPSKQKRNYQNTIKENIFPKNTKRK</sequence>